<organism evidence="2 3">
    <name type="scientific">Ignelater luminosus</name>
    <name type="common">Cucubano</name>
    <name type="synonym">Pyrophorus luminosus</name>
    <dbReference type="NCBI Taxonomy" id="2038154"/>
    <lineage>
        <taxon>Eukaryota</taxon>
        <taxon>Metazoa</taxon>
        <taxon>Ecdysozoa</taxon>
        <taxon>Arthropoda</taxon>
        <taxon>Hexapoda</taxon>
        <taxon>Insecta</taxon>
        <taxon>Pterygota</taxon>
        <taxon>Neoptera</taxon>
        <taxon>Endopterygota</taxon>
        <taxon>Coleoptera</taxon>
        <taxon>Polyphaga</taxon>
        <taxon>Elateriformia</taxon>
        <taxon>Elateroidea</taxon>
        <taxon>Elateridae</taxon>
        <taxon>Agrypninae</taxon>
        <taxon>Pyrophorini</taxon>
        <taxon>Ignelater</taxon>
    </lineage>
</organism>
<reference evidence="2" key="1">
    <citation type="submission" date="2019-08" db="EMBL/GenBank/DDBJ databases">
        <title>The genome of the North American firefly Photinus pyralis.</title>
        <authorList>
            <consortium name="Photinus pyralis genome working group"/>
            <person name="Fallon T.R."/>
            <person name="Sander Lower S.E."/>
            <person name="Weng J.-K."/>
        </authorList>
    </citation>
    <scope>NUCLEOTIDE SEQUENCE</scope>
    <source>
        <strain evidence="2">TRF0915ILg1</strain>
        <tissue evidence="2">Whole body</tissue>
    </source>
</reference>
<protein>
    <recommendedName>
        <fullName evidence="1">DUF4485 domain-containing protein</fullName>
    </recommendedName>
</protein>
<dbReference type="OrthoDB" id="6623662at2759"/>
<evidence type="ECO:0000313" key="2">
    <source>
        <dbReference type="EMBL" id="KAF2885988.1"/>
    </source>
</evidence>
<dbReference type="Proteomes" id="UP000801492">
    <property type="component" value="Unassembled WGS sequence"/>
</dbReference>
<accession>A0A8K0G541</accession>
<keyword evidence="3" id="KW-1185">Reference proteome</keyword>
<dbReference type="Pfam" id="PF14846">
    <property type="entry name" value="DUF4485"/>
    <property type="match status" value="1"/>
</dbReference>
<feature type="domain" description="DUF4485" evidence="1">
    <location>
        <begin position="9"/>
        <end position="84"/>
    </location>
</feature>
<gene>
    <name evidence="2" type="ORF">ILUMI_20185</name>
</gene>
<dbReference type="InterPro" id="IPR027831">
    <property type="entry name" value="DUF4485"/>
</dbReference>
<dbReference type="AlphaFoldDB" id="A0A8K0G541"/>
<comment type="caution">
    <text evidence="2">The sequence shown here is derived from an EMBL/GenBank/DDBJ whole genome shotgun (WGS) entry which is preliminary data.</text>
</comment>
<evidence type="ECO:0000313" key="3">
    <source>
        <dbReference type="Proteomes" id="UP000801492"/>
    </source>
</evidence>
<proteinExistence type="predicted"/>
<name>A0A8K0G541_IGNLU</name>
<sequence length="375" mass="43717">MAREIENKLDEDFLFYLGFTNSFFNQLNKKDVDRCRVWLQKLCGETCDGVNKKRNRNIYLSNLVLCMQEGKLTEPFQQPPNEVDISNALQVFGHQPTEVAPPEWLHDFSNIEDDEDQDVRDGRTYLATRTLPGGEGAFAYLAVTLADDEPRWLGGGEGVFERVMEEKFKEYVPPVSEMEQILLRRKDPVEREKVVSFYDALLQNINKELEEEISPEENDVINGLVEQLVNDLKNRGQYAQYETMTAKQRRMELLLILHDRVYARREKILHRQEVLDDIQEKTLPPSFFDISVQEQDKIDLPGAMWEQAINKQPNKKNMDALFAKYPHVLIEKFLDLLANEKEAIAVRMQRRHENIVAQMRKELRKEGEKGAAKVE</sequence>
<dbReference type="EMBL" id="VTPC01088975">
    <property type="protein sequence ID" value="KAF2885988.1"/>
    <property type="molecule type" value="Genomic_DNA"/>
</dbReference>
<feature type="non-terminal residue" evidence="2">
    <location>
        <position position="1"/>
    </location>
</feature>
<evidence type="ECO:0000259" key="1">
    <source>
        <dbReference type="Pfam" id="PF14846"/>
    </source>
</evidence>